<dbReference type="EMBL" id="CP064942">
    <property type="protein sequence ID" value="QPH53782.1"/>
    <property type="molecule type" value="Genomic_DNA"/>
</dbReference>
<evidence type="ECO:0000313" key="3">
    <source>
        <dbReference type="EMBL" id="QPH53782.1"/>
    </source>
</evidence>
<evidence type="ECO:0000256" key="1">
    <source>
        <dbReference type="SAM" id="Coils"/>
    </source>
</evidence>
<evidence type="ECO:0000313" key="4">
    <source>
        <dbReference type="Proteomes" id="UP000594800"/>
    </source>
</evidence>
<keyword evidence="4" id="KW-1185">Reference proteome</keyword>
<keyword evidence="1" id="KW-0175">Coiled coil</keyword>
<keyword evidence="2" id="KW-0472">Membrane</keyword>
<feature type="transmembrane region" description="Helical" evidence="2">
    <location>
        <begin position="20"/>
        <end position="37"/>
    </location>
</feature>
<gene>
    <name evidence="3" type="ORF">I0K15_18700</name>
</gene>
<dbReference type="KEGG" id="poz:I0K15_18700"/>
<protein>
    <submittedName>
        <fullName evidence="3">Septum formation initiator family protein</fullName>
    </submittedName>
</protein>
<evidence type="ECO:0000256" key="2">
    <source>
        <dbReference type="SAM" id="Phobius"/>
    </source>
</evidence>
<proteinExistence type="predicted"/>
<name>A0A7S9QCW5_9RHOB</name>
<accession>A0A7S9QCW5</accession>
<dbReference type="InterPro" id="IPR007060">
    <property type="entry name" value="FtsL/DivIC"/>
</dbReference>
<sequence>MTLLRTITARFPARALGDAVLSFAVLTLIVYFAYAALQGNHGMGRLIEVEQEARDLEVTLARLQDEAAGLTNRTRRLSDDFLDLDLLDERARHVLGYARPDEIVIR</sequence>
<keyword evidence="2" id="KW-0812">Transmembrane</keyword>
<feature type="coiled-coil region" evidence="1">
    <location>
        <begin position="46"/>
        <end position="80"/>
    </location>
</feature>
<dbReference type="RefSeq" id="WP_196102991.1">
    <property type="nucleotide sequence ID" value="NZ_CP064942.1"/>
</dbReference>
<dbReference type="Proteomes" id="UP000594800">
    <property type="component" value="Chromosome"/>
</dbReference>
<organism evidence="3 4">
    <name type="scientific">Pontivivens ytuae</name>
    <dbReference type="NCBI Taxonomy" id="2789856"/>
    <lineage>
        <taxon>Bacteria</taxon>
        <taxon>Pseudomonadati</taxon>
        <taxon>Pseudomonadota</taxon>
        <taxon>Alphaproteobacteria</taxon>
        <taxon>Rhodobacterales</taxon>
        <taxon>Paracoccaceae</taxon>
        <taxon>Pontivivens</taxon>
    </lineage>
</organism>
<dbReference type="Pfam" id="PF04977">
    <property type="entry name" value="DivIC"/>
    <property type="match status" value="1"/>
</dbReference>
<dbReference type="AlphaFoldDB" id="A0A7S9QCW5"/>
<reference evidence="3 4" key="1">
    <citation type="submission" date="2020-11" db="EMBL/GenBank/DDBJ databases">
        <title>Description of Pontivivens ytuae sp. nov. isolated from deep sea sediment of Mariana Trench.</title>
        <authorList>
            <person name="Wang Z."/>
            <person name="Sun Q.-L."/>
            <person name="Xu X.-D."/>
            <person name="Tang Y.-Z."/>
            <person name="Zhang J."/>
        </authorList>
    </citation>
    <scope>NUCLEOTIDE SEQUENCE [LARGE SCALE GENOMIC DNA]</scope>
    <source>
        <strain evidence="3 4">MT2928</strain>
    </source>
</reference>
<keyword evidence="2" id="KW-1133">Transmembrane helix</keyword>